<dbReference type="AlphaFoldDB" id="A0A7R9IDR1"/>
<protein>
    <submittedName>
        <fullName evidence="1">Uncharacterized protein</fullName>
    </submittedName>
</protein>
<evidence type="ECO:0000313" key="1">
    <source>
        <dbReference type="EMBL" id="CAD7455795.1"/>
    </source>
</evidence>
<gene>
    <name evidence="1" type="ORF">TTEB3V08_LOCUS3845</name>
</gene>
<organism evidence="1">
    <name type="scientific">Timema tahoe</name>
    <dbReference type="NCBI Taxonomy" id="61484"/>
    <lineage>
        <taxon>Eukaryota</taxon>
        <taxon>Metazoa</taxon>
        <taxon>Ecdysozoa</taxon>
        <taxon>Arthropoda</taxon>
        <taxon>Hexapoda</taxon>
        <taxon>Insecta</taxon>
        <taxon>Pterygota</taxon>
        <taxon>Neoptera</taxon>
        <taxon>Polyneoptera</taxon>
        <taxon>Phasmatodea</taxon>
        <taxon>Timematodea</taxon>
        <taxon>Timematoidea</taxon>
        <taxon>Timematidae</taxon>
        <taxon>Timema</taxon>
    </lineage>
</organism>
<dbReference type="EMBL" id="OE001032">
    <property type="protein sequence ID" value="CAD7455795.1"/>
    <property type="molecule type" value="Genomic_DNA"/>
</dbReference>
<reference evidence="1" key="1">
    <citation type="submission" date="2020-11" db="EMBL/GenBank/DDBJ databases">
        <authorList>
            <person name="Tran Van P."/>
        </authorList>
    </citation>
    <scope>NUCLEOTIDE SEQUENCE</scope>
</reference>
<proteinExistence type="predicted"/>
<accession>A0A7R9IDR1</accession>
<name>A0A7R9IDR1_9NEOP</name>
<sequence>MNVRFNNLSLPQVFAVEDGVIAGGGSHACFRDCVEGVAMTCTYNFTITASTAMSYLCGDCPNNVSACSNPSCIAAGGIVRPVTVVNNRIPGPGIQVN</sequence>